<evidence type="ECO:0000256" key="2">
    <source>
        <dbReference type="SAM" id="Phobius"/>
    </source>
</evidence>
<feature type="region of interest" description="Disordered" evidence="1">
    <location>
        <begin position="77"/>
        <end position="106"/>
    </location>
</feature>
<name>A0ABZ0JYR6_9GAMM</name>
<feature type="transmembrane region" description="Helical" evidence="2">
    <location>
        <begin position="43"/>
        <end position="60"/>
    </location>
</feature>
<keyword evidence="2" id="KW-0812">Transmembrane</keyword>
<proteinExistence type="predicted"/>
<reference evidence="3 4" key="1">
    <citation type="submission" date="2023-10" db="EMBL/GenBank/DDBJ databases">
        <title>Complete genome sequence of Shewanella sp. DAU334.</title>
        <authorList>
            <person name="Lee Y.-S."/>
            <person name="Jeong H.-R."/>
            <person name="Hwang E.-J."/>
            <person name="Choi Y.-L."/>
            <person name="Kim G.-D."/>
        </authorList>
    </citation>
    <scope>NUCLEOTIDE SEQUENCE [LARGE SCALE GENOMIC DNA]</scope>
    <source>
        <strain evidence="3 4">DAU334</strain>
    </source>
</reference>
<dbReference type="RefSeq" id="WP_310469709.1">
    <property type="nucleotide sequence ID" value="NZ_CP136522.1"/>
</dbReference>
<keyword evidence="2" id="KW-1133">Transmembrane helix</keyword>
<accession>A0ABZ0JYR6</accession>
<evidence type="ECO:0000313" key="4">
    <source>
        <dbReference type="Proteomes" id="UP001529491"/>
    </source>
</evidence>
<evidence type="ECO:0000313" key="3">
    <source>
        <dbReference type="EMBL" id="WOT05452.1"/>
    </source>
</evidence>
<feature type="transmembrane region" description="Helical" evidence="2">
    <location>
        <begin position="20"/>
        <end position="37"/>
    </location>
</feature>
<organism evidence="3 4">
    <name type="scientific">Shewanella youngdeokensis</name>
    <dbReference type="NCBI Taxonomy" id="2999068"/>
    <lineage>
        <taxon>Bacteria</taxon>
        <taxon>Pseudomonadati</taxon>
        <taxon>Pseudomonadota</taxon>
        <taxon>Gammaproteobacteria</taxon>
        <taxon>Alteromonadales</taxon>
        <taxon>Shewanellaceae</taxon>
        <taxon>Shewanella</taxon>
    </lineage>
</organism>
<feature type="compositionally biased region" description="Polar residues" evidence="1">
    <location>
        <begin position="77"/>
        <end position="96"/>
    </location>
</feature>
<sequence>MIFNQFQHNPMQNRFSGSRGWLAFIIGLAVMTLILVALPFLLLIGAVTFIALSIFGRVFLKRHLARFKQQTEKTFQQGDTQQTVFKDHATQSSAHTGRTFEHNPNE</sequence>
<evidence type="ECO:0000256" key="1">
    <source>
        <dbReference type="SAM" id="MobiDB-lite"/>
    </source>
</evidence>
<keyword evidence="2" id="KW-0472">Membrane</keyword>
<dbReference type="EMBL" id="CP136522">
    <property type="protein sequence ID" value="WOT05452.1"/>
    <property type="molecule type" value="Genomic_DNA"/>
</dbReference>
<keyword evidence="4" id="KW-1185">Reference proteome</keyword>
<protein>
    <submittedName>
        <fullName evidence="3">Uncharacterized protein</fullName>
    </submittedName>
</protein>
<gene>
    <name evidence="3" type="ORF">RGE70_01080</name>
</gene>
<dbReference type="Proteomes" id="UP001529491">
    <property type="component" value="Chromosome"/>
</dbReference>